<proteinExistence type="predicted"/>
<name>A0A1Q9E2N8_SYMMI</name>
<comment type="caution">
    <text evidence="2">The sequence shown here is derived from an EMBL/GenBank/DDBJ whole genome shotgun (WGS) entry which is preliminary data.</text>
</comment>
<reference evidence="2 3" key="1">
    <citation type="submission" date="2016-02" db="EMBL/GenBank/DDBJ databases">
        <title>Genome analysis of coral dinoflagellate symbionts highlights evolutionary adaptations to a symbiotic lifestyle.</title>
        <authorList>
            <person name="Aranda M."/>
            <person name="Li Y."/>
            <person name="Liew Y.J."/>
            <person name="Baumgarten S."/>
            <person name="Simakov O."/>
            <person name="Wilson M."/>
            <person name="Piel J."/>
            <person name="Ashoor H."/>
            <person name="Bougouffa S."/>
            <person name="Bajic V.B."/>
            <person name="Ryu T."/>
            <person name="Ravasi T."/>
            <person name="Bayer T."/>
            <person name="Micklem G."/>
            <person name="Kim H."/>
            <person name="Bhak J."/>
            <person name="Lajeunesse T.C."/>
            <person name="Voolstra C.R."/>
        </authorList>
    </citation>
    <scope>NUCLEOTIDE SEQUENCE [LARGE SCALE GENOMIC DNA]</scope>
    <source>
        <strain evidence="2 3">CCMP2467</strain>
    </source>
</reference>
<dbReference type="OrthoDB" id="10271507at2759"/>
<dbReference type="AlphaFoldDB" id="A0A1Q9E2N8"/>
<gene>
    <name evidence="2" type="ORF">AK812_SmicGene15582</name>
</gene>
<sequence>MSTEQSYRQPQSTSEAGSRRNSNVEDPLSEASLKFRVVPRNPAARPLRQGHALANLVGRADSLTYTFRTNSEDAKTGCINVITHDRPEDFTPYLILENPPGPTSRWDENEIKRMIAGIESDAKLMHIPQALMCSVGLNASAYLALRSRPRGGGSEVEDGRLVAPILHMVKLGTGDVSTAVDHP</sequence>
<protein>
    <submittedName>
        <fullName evidence="2">Uncharacterized protein</fullName>
    </submittedName>
</protein>
<feature type="region of interest" description="Disordered" evidence="1">
    <location>
        <begin position="1"/>
        <end position="28"/>
    </location>
</feature>
<evidence type="ECO:0000313" key="3">
    <source>
        <dbReference type="Proteomes" id="UP000186817"/>
    </source>
</evidence>
<evidence type="ECO:0000313" key="2">
    <source>
        <dbReference type="EMBL" id="OLQ01663.1"/>
    </source>
</evidence>
<feature type="compositionally biased region" description="Polar residues" evidence="1">
    <location>
        <begin position="1"/>
        <end position="21"/>
    </location>
</feature>
<accession>A0A1Q9E2N8</accession>
<dbReference type="Proteomes" id="UP000186817">
    <property type="component" value="Unassembled WGS sequence"/>
</dbReference>
<evidence type="ECO:0000256" key="1">
    <source>
        <dbReference type="SAM" id="MobiDB-lite"/>
    </source>
</evidence>
<keyword evidence="3" id="KW-1185">Reference proteome</keyword>
<dbReference type="EMBL" id="LSRX01000285">
    <property type="protein sequence ID" value="OLQ01663.1"/>
    <property type="molecule type" value="Genomic_DNA"/>
</dbReference>
<organism evidence="2 3">
    <name type="scientific">Symbiodinium microadriaticum</name>
    <name type="common">Dinoflagellate</name>
    <name type="synonym">Zooxanthella microadriatica</name>
    <dbReference type="NCBI Taxonomy" id="2951"/>
    <lineage>
        <taxon>Eukaryota</taxon>
        <taxon>Sar</taxon>
        <taxon>Alveolata</taxon>
        <taxon>Dinophyceae</taxon>
        <taxon>Suessiales</taxon>
        <taxon>Symbiodiniaceae</taxon>
        <taxon>Symbiodinium</taxon>
    </lineage>
</organism>